<dbReference type="SUPFAM" id="SSF51905">
    <property type="entry name" value="FAD/NAD(P)-binding domain"/>
    <property type="match status" value="2"/>
</dbReference>
<keyword evidence="5" id="KW-0560">Oxidoreductase</keyword>
<dbReference type="InterPro" id="IPR016156">
    <property type="entry name" value="FAD/NAD-linked_Rdtase_dimer_sf"/>
</dbReference>
<dbReference type="Pfam" id="PF02852">
    <property type="entry name" value="Pyr_redox_dim"/>
    <property type="match status" value="1"/>
</dbReference>
<protein>
    <submittedName>
        <fullName evidence="8">FAD-dependent oxidoreductase</fullName>
    </submittedName>
</protein>
<evidence type="ECO:0000313" key="8">
    <source>
        <dbReference type="EMBL" id="MBK1792809.1"/>
    </source>
</evidence>
<evidence type="ECO:0000256" key="1">
    <source>
        <dbReference type="ARBA" id="ARBA00001974"/>
    </source>
</evidence>
<dbReference type="Gene3D" id="3.50.50.60">
    <property type="entry name" value="FAD/NAD(P)-binding domain"/>
    <property type="match status" value="2"/>
</dbReference>
<dbReference type="PANTHER" id="PTHR43429">
    <property type="entry name" value="PYRIDINE NUCLEOTIDE-DISULFIDE OXIDOREDUCTASE DOMAIN-CONTAINING"/>
    <property type="match status" value="1"/>
</dbReference>
<dbReference type="GO" id="GO:0016491">
    <property type="term" value="F:oxidoreductase activity"/>
    <property type="evidence" value="ECO:0007669"/>
    <property type="project" value="UniProtKB-KW"/>
</dbReference>
<dbReference type="InterPro" id="IPR023753">
    <property type="entry name" value="FAD/NAD-binding_dom"/>
</dbReference>
<comment type="caution">
    <text evidence="8">The sequence shown here is derived from an EMBL/GenBank/DDBJ whole genome shotgun (WGS) entry which is preliminary data.</text>
</comment>
<dbReference type="Pfam" id="PF07992">
    <property type="entry name" value="Pyr_redox_2"/>
    <property type="match status" value="1"/>
</dbReference>
<dbReference type="PROSITE" id="PS50206">
    <property type="entry name" value="RHODANESE_3"/>
    <property type="match status" value="1"/>
</dbReference>
<reference evidence="8" key="1">
    <citation type="submission" date="2021-01" db="EMBL/GenBank/DDBJ databases">
        <title>Modified the classification status of verrucomicrobia.</title>
        <authorList>
            <person name="Feng X."/>
        </authorList>
    </citation>
    <scope>NUCLEOTIDE SEQUENCE</scope>
    <source>
        <strain evidence="8">_KCTC 22039</strain>
    </source>
</reference>
<organism evidence="8 9">
    <name type="scientific">Persicirhabdus sediminis</name>
    <dbReference type="NCBI Taxonomy" id="454144"/>
    <lineage>
        <taxon>Bacteria</taxon>
        <taxon>Pseudomonadati</taxon>
        <taxon>Verrucomicrobiota</taxon>
        <taxon>Verrucomicrobiia</taxon>
        <taxon>Verrucomicrobiales</taxon>
        <taxon>Verrucomicrobiaceae</taxon>
        <taxon>Persicirhabdus</taxon>
    </lineage>
</organism>
<comment type="similarity">
    <text evidence="2">Belongs to the class-III pyridine nucleotide-disulfide oxidoreductase family.</text>
</comment>
<name>A0A8J7SLH2_9BACT</name>
<dbReference type="InterPro" id="IPR004099">
    <property type="entry name" value="Pyr_nucl-diS_OxRdtase_dimer"/>
</dbReference>
<comment type="cofactor">
    <cofactor evidence="1">
        <name>FAD</name>
        <dbReference type="ChEBI" id="CHEBI:57692"/>
    </cofactor>
</comment>
<dbReference type="SUPFAM" id="SSF55424">
    <property type="entry name" value="FAD/NAD-linked reductases, dimerisation (C-terminal) domain"/>
    <property type="match status" value="1"/>
</dbReference>
<dbReference type="Gene3D" id="3.40.250.10">
    <property type="entry name" value="Rhodanese-like domain"/>
    <property type="match status" value="1"/>
</dbReference>
<gene>
    <name evidence="8" type="ORF">JIN82_16715</name>
</gene>
<dbReference type="Proteomes" id="UP000624703">
    <property type="component" value="Unassembled WGS sequence"/>
</dbReference>
<evidence type="ECO:0000256" key="2">
    <source>
        <dbReference type="ARBA" id="ARBA00009130"/>
    </source>
</evidence>
<keyword evidence="3" id="KW-0285">Flavoprotein</keyword>
<dbReference type="InterPro" id="IPR001763">
    <property type="entry name" value="Rhodanese-like_dom"/>
</dbReference>
<proteinExistence type="inferred from homology"/>
<accession>A0A8J7SLH2</accession>
<dbReference type="InterPro" id="IPR050260">
    <property type="entry name" value="FAD-bd_OxRdtase"/>
</dbReference>
<evidence type="ECO:0000256" key="6">
    <source>
        <dbReference type="ARBA" id="ARBA00023284"/>
    </source>
</evidence>
<dbReference type="PRINTS" id="PR00411">
    <property type="entry name" value="PNDRDTASEI"/>
</dbReference>
<dbReference type="RefSeq" id="WP_200312816.1">
    <property type="nucleotide sequence ID" value="NZ_JAENIM010000047.1"/>
</dbReference>
<dbReference type="PANTHER" id="PTHR43429:SF1">
    <property type="entry name" value="NAD(P)H SULFUR OXIDOREDUCTASE (COA-DEPENDENT)"/>
    <property type="match status" value="1"/>
</dbReference>
<dbReference type="Pfam" id="PF00581">
    <property type="entry name" value="Rhodanese"/>
    <property type="match status" value="1"/>
</dbReference>
<keyword evidence="6" id="KW-0676">Redox-active center</keyword>
<dbReference type="SUPFAM" id="SSF52821">
    <property type="entry name" value="Rhodanese/Cell cycle control phosphatase"/>
    <property type="match status" value="1"/>
</dbReference>
<sequence>MNQEKQKIVIVGGVAGGASVAARARRLAEDAEIIMLERGPDVSFANCGLPYHVGGEIEDRDALAVQTPAKLKALLNLDVRTGSEVVNVQPAEKSVTVRTLEGEYELSYDKLVLAPGASPLRPPLAGIDDARVLTLRNLQDMDRLIDHVAQLDHVTIIGAGFIGLEVAEQLVHIGKKVTVVELQEQVLPLLDGEMTKGIEETMLANGVELILGDGIASFDPQANELVVKLNSGKEVRTELALLSIGVRPESELAANAGLELGPRGHIRVNDYMQTSDANIYAVGDVIESANPLSADAAGSDAYNAVPLGGPANRQGRTAADHIVLGEKAQAYPGTIGTAIVRVFDQAAGITGLSEKRLSQLGVDFKSVLVHADHHAGYYPGAERLTVKIMWDPESGRLLGGEAYGKEGVDKRLDVLATALRGKLTIDDLTHLELAYAPPFGSAKDPVNIAGFAAGNVMAGHVKTLASIPTDESVQIVDVRPAAMAAARPVANAINIPMVELRSRLGELDVNRPVATICVIGKTSYMAARVLSQNGFDAASIMGGVTQAL</sequence>
<dbReference type="AlphaFoldDB" id="A0A8J7SLH2"/>
<evidence type="ECO:0000259" key="7">
    <source>
        <dbReference type="PROSITE" id="PS50206"/>
    </source>
</evidence>
<dbReference type="PRINTS" id="PR00368">
    <property type="entry name" value="FADPNR"/>
</dbReference>
<dbReference type="InterPro" id="IPR036873">
    <property type="entry name" value="Rhodanese-like_dom_sf"/>
</dbReference>
<dbReference type="EMBL" id="JAENIM010000047">
    <property type="protein sequence ID" value="MBK1792809.1"/>
    <property type="molecule type" value="Genomic_DNA"/>
</dbReference>
<feature type="domain" description="Rhodanese" evidence="7">
    <location>
        <begin position="469"/>
        <end position="545"/>
    </location>
</feature>
<dbReference type="InterPro" id="IPR036188">
    <property type="entry name" value="FAD/NAD-bd_sf"/>
</dbReference>
<keyword evidence="9" id="KW-1185">Reference proteome</keyword>
<keyword evidence="4" id="KW-0274">FAD</keyword>
<evidence type="ECO:0000313" key="9">
    <source>
        <dbReference type="Proteomes" id="UP000624703"/>
    </source>
</evidence>
<evidence type="ECO:0000256" key="3">
    <source>
        <dbReference type="ARBA" id="ARBA00022630"/>
    </source>
</evidence>
<evidence type="ECO:0000256" key="4">
    <source>
        <dbReference type="ARBA" id="ARBA00022827"/>
    </source>
</evidence>
<evidence type="ECO:0000256" key="5">
    <source>
        <dbReference type="ARBA" id="ARBA00023002"/>
    </source>
</evidence>